<gene>
    <name evidence="1" type="ORF">MRATA1EN1_LOCUS6377</name>
</gene>
<dbReference type="Proteomes" id="UP001176941">
    <property type="component" value="Chromosome 15"/>
</dbReference>
<evidence type="ECO:0000313" key="2">
    <source>
        <dbReference type="Proteomes" id="UP001176941"/>
    </source>
</evidence>
<keyword evidence="2" id="KW-1185">Reference proteome</keyword>
<dbReference type="EMBL" id="OX459951">
    <property type="protein sequence ID" value="CAI9157415.1"/>
    <property type="molecule type" value="Genomic_DNA"/>
</dbReference>
<evidence type="ECO:0000313" key="1">
    <source>
        <dbReference type="EMBL" id="CAI9157415.1"/>
    </source>
</evidence>
<reference evidence="1" key="1">
    <citation type="submission" date="2023-04" db="EMBL/GenBank/DDBJ databases">
        <authorList>
            <consortium name="ELIXIR-Norway"/>
        </authorList>
    </citation>
    <scope>NUCLEOTIDE SEQUENCE [LARGE SCALE GENOMIC DNA]</scope>
</reference>
<organism evidence="1 2">
    <name type="scientific">Rangifer tarandus platyrhynchus</name>
    <name type="common">Svalbard reindeer</name>
    <dbReference type="NCBI Taxonomy" id="3082113"/>
    <lineage>
        <taxon>Eukaryota</taxon>
        <taxon>Metazoa</taxon>
        <taxon>Chordata</taxon>
        <taxon>Craniata</taxon>
        <taxon>Vertebrata</taxon>
        <taxon>Euteleostomi</taxon>
        <taxon>Mammalia</taxon>
        <taxon>Eutheria</taxon>
        <taxon>Laurasiatheria</taxon>
        <taxon>Artiodactyla</taxon>
        <taxon>Ruminantia</taxon>
        <taxon>Pecora</taxon>
        <taxon>Cervidae</taxon>
        <taxon>Odocoileinae</taxon>
        <taxon>Rangifer</taxon>
    </lineage>
</organism>
<protein>
    <submittedName>
        <fullName evidence="1">Uncharacterized protein</fullName>
    </submittedName>
</protein>
<sequence>MGAAGRGAERWAAVVAFLSPQRCGRSHTPSEQQRLWRASSSVCSVGEPSRAAAPPTPALS</sequence>
<name>A0ABN8Y8V0_RANTA</name>
<accession>A0ABN8Y8V0</accession>
<proteinExistence type="predicted"/>